<dbReference type="SUPFAM" id="SSF54928">
    <property type="entry name" value="RNA-binding domain, RBD"/>
    <property type="match status" value="3"/>
</dbReference>
<evidence type="ECO:0000313" key="10">
    <source>
        <dbReference type="Proteomes" id="UP000290809"/>
    </source>
</evidence>
<name>A0A430Q2K5_SCHBO</name>
<reference evidence="9 10" key="1">
    <citation type="journal article" date="2019" name="PLoS Pathog.">
        <title>Genome sequence of the bovine parasite Schistosoma bovis Tanzania.</title>
        <authorList>
            <person name="Oey H."/>
            <person name="Zakrzewski M."/>
            <person name="Gobert G."/>
            <person name="Gravermann K."/>
            <person name="Stoye J."/>
            <person name="Jones M."/>
            <person name="Mcmanus D."/>
            <person name="Krause L."/>
        </authorList>
    </citation>
    <scope>NUCLEOTIDE SEQUENCE [LARGE SCALE GENOMIC DNA]</scope>
    <source>
        <strain evidence="9 10">TAN1997</strain>
    </source>
</reference>
<dbReference type="Pfam" id="PF00076">
    <property type="entry name" value="RRM_1"/>
    <property type="match status" value="3"/>
</dbReference>
<evidence type="ECO:0000256" key="2">
    <source>
        <dbReference type="ARBA" id="ARBA00006266"/>
    </source>
</evidence>
<dbReference type="InterPro" id="IPR002343">
    <property type="entry name" value="Hud_Sxl_RNA"/>
</dbReference>
<feature type="region of interest" description="Disordered" evidence="7">
    <location>
        <begin position="519"/>
        <end position="551"/>
    </location>
</feature>
<dbReference type="SMART" id="SM00360">
    <property type="entry name" value="RRM"/>
    <property type="match status" value="3"/>
</dbReference>
<feature type="domain" description="RRM" evidence="8">
    <location>
        <begin position="264"/>
        <end position="342"/>
    </location>
</feature>
<dbReference type="CDD" id="cd12652">
    <property type="entry name" value="RRM2_Hu"/>
    <property type="match status" value="1"/>
</dbReference>
<dbReference type="PRINTS" id="PR00961">
    <property type="entry name" value="HUDSXLRNA"/>
</dbReference>
<dbReference type="GO" id="GO:0009967">
    <property type="term" value="P:positive regulation of signal transduction"/>
    <property type="evidence" value="ECO:0007669"/>
    <property type="project" value="UniProtKB-ARBA"/>
</dbReference>
<protein>
    <submittedName>
        <fullName evidence="9">ELAV like protein 2/3/4</fullName>
    </submittedName>
</protein>
<evidence type="ECO:0000256" key="5">
    <source>
        <dbReference type="ARBA" id="ARBA00023242"/>
    </source>
</evidence>
<dbReference type="InterPro" id="IPR035979">
    <property type="entry name" value="RBD_domain_sf"/>
</dbReference>
<keyword evidence="5" id="KW-0539">Nucleus</keyword>
<dbReference type="GO" id="GO:0050686">
    <property type="term" value="P:negative regulation of mRNA processing"/>
    <property type="evidence" value="ECO:0007669"/>
    <property type="project" value="UniProtKB-ARBA"/>
</dbReference>
<organism evidence="9 10">
    <name type="scientific">Schistosoma bovis</name>
    <name type="common">Blood fluke</name>
    <dbReference type="NCBI Taxonomy" id="6184"/>
    <lineage>
        <taxon>Eukaryota</taxon>
        <taxon>Metazoa</taxon>
        <taxon>Spiralia</taxon>
        <taxon>Lophotrochozoa</taxon>
        <taxon>Platyhelminthes</taxon>
        <taxon>Trematoda</taxon>
        <taxon>Digenea</taxon>
        <taxon>Strigeidida</taxon>
        <taxon>Schistosomatoidea</taxon>
        <taxon>Schistosomatidae</taxon>
        <taxon>Schistosoma</taxon>
    </lineage>
</organism>
<comment type="subcellular location">
    <subcellularLocation>
        <location evidence="1">Nucleus</location>
    </subcellularLocation>
</comment>
<gene>
    <name evidence="9" type="ORF">DC041_0012621</name>
</gene>
<evidence type="ECO:0000256" key="3">
    <source>
        <dbReference type="ARBA" id="ARBA00022737"/>
    </source>
</evidence>
<proteinExistence type="inferred from homology"/>
<keyword evidence="4 6" id="KW-0694">RNA-binding</keyword>
<keyword evidence="10" id="KW-1185">Reference proteome</keyword>
<evidence type="ECO:0000256" key="4">
    <source>
        <dbReference type="ARBA" id="ARBA00022884"/>
    </source>
</evidence>
<dbReference type="PROSITE" id="PS50102">
    <property type="entry name" value="RRM"/>
    <property type="match status" value="3"/>
</dbReference>
<comment type="similarity">
    <text evidence="2">Belongs to the RRM elav family.</text>
</comment>
<evidence type="ECO:0000259" key="8">
    <source>
        <dbReference type="PROSITE" id="PS50102"/>
    </source>
</evidence>
<feature type="compositionally biased region" description="Basic residues" evidence="7">
    <location>
        <begin position="524"/>
        <end position="535"/>
    </location>
</feature>
<dbReference type="Proteomes" id="UP000290809">
    <property type="component" value="Unassembled WGS sequence"/>
</dbReference>
<evidence type="ECO:0000256" key="1">
    <source>
        <dbReference type="ARBA" id="ARBA00004123"/>
    </source>
</evidence>
<dbReference type="AlphaFoldDB" id="A0A430Q2K5"/>
<dbReference type="GO" id="GO:0010629">
    <property type="term" value="P:negative regulation of gene expression"/>
    <property type="evidence" value="ECO:0007669"/>
    <property type="project" value="UniProtKB-ARBA"/>
</dbReference>
<dbReference type="STRING" id="6184.A0A430Q2K5"/>
<evidence type="ECO:0000313" key="9">
    <source>
        <dbReference type="EMBL" id="RTG81921.1"/>
    </source>
</evidence>
<evidence type="ECO:0000256" key="7">
    <source>
        <dbReference type="SAM" id="MobiDB-lite"/>
    </source>
</evidence>
<dbReference type="FunFam" id="3.30.70.330:FF:000383">
    <property type="entry name" value="Sex lethal, isoform D"/>
    <property type="match status" value="1"/>
</dbReference>
<feature type="domain" description="RRM" evidence="8">
    <location>
        <begin position="1"/>
        <end position="68"/>
    </location>
</feature>
<dbReference type="EMBL" id="QMKO01003080">
    <property type="protein sequence ID" value="RTG81921.1"/>
    <property type="molecule type" value="Genomic_DNA"/>
</dbReference>
<comment type="caution">
    <text evidence="9">The sequence shown here is derived from an EMBL/GenBank/DDBJ whole genome shotgun (WGS) entry which is preliminary data.</text>
</comment>
<accession>A0A430Q2K5</accession>
<dbReference type="InterPro" id="IPR012677">
    <property type="entry name" value="Nucleotide-bd_a/b_plait_sf"/>
</dbReference>
<keyword evidence="3" id="KW-0677">Repeat</keyword>
<dbReference type="NCBIfam" id="TIGR01661">
    <property type="entry name" value="ELAV_HUD_SF"/>
    <property type="match status" value="1"/>
</dbReference>
<dbReference type="PANTHER" id="PTHR10352">
    <property type="entry name" value="EUKARYOTIC TRANSLATION INITIATION FACTOR 3 SUBUNIT G"/>
    <property type="match status" value="1"/>
</dbReference>
<sequence>MSQEEVKVLFSTCGKVESCKLIRDKTSGESLGYAFVKYSQSNEAQQAINTLNGLSLQNKTIKVSLARPNCESIKGANLYICGLPKTMTQKELEHLFSQYGRIITARILYDNKTGISRGVAFIRFDHRYEAELAIQQLNGHQLPSEYSNDMLNRPITVKFANSPSSIKFDNLSLVLLKQAAQLQAITTSTAMPSPLSRNATSAVIAAGLLNPLQQRIAAISNRLKYSITSPSSTETDLLSTIAMSNSILAPTIVASTGGLTSNGWCIFVYNLAPEVEESNLWQLFGPFGAVQSIKIVYDTTNNKCKGFAFVTMSNYEEAVLAIHSLNGFVLDNRILQVSFKITNSKSRSFALSALSSSSLSSLSTQSNSIPFDTSINSSNIQQTLSNQHDHFNSEKIISTKNSLIIDTPMTNNYEKQQTQLQQHTSQLYHQNNLQNNRKTFSTELNDHNSIKSIITNTLDKSISPKNSSIQLVTNSFNKASSIKSKYIKTVLNDKTQTELFDPFIIEQLPLKSKHIDLVNNSKKQTNKSRNSQKKKEHGDSKKNNKLNNNLH</sequence>
<dbReference type="InterPro" id="IPR000504">
    <property type="entry name" value="RRM_dom"/>
</dbReference>
<dbReference type="CDD" id="cd12377">
    <property type="entry name" value="RRM3_Hu"/>
    <property type="match status" value="1"/>
</dbReference>
<dbReference type="Gene3D" id="3.30.70.330">
    <property type="match status" value="3"/>
</dbReference>
<dbReference type="GO" id="GO:1990904">
    <property type="term" value="C:ribonucleoprotein complex"/>
    <property type="evidence" value="ECO:0007669"/>
    <property type="project" value="InterPro"/>
</dbReference>
<dbReference type="GO" id="GO:0005634">
    <property type="term" value="C:nucleus"/>
    <property type="evidence" value="ECO:0007669"/>
    <property type="project" value="UniProtKB-SubCell"/>
</dbReference>
<dbReference type="InterPro" id="IPR006548">
    <property type="entry name" value="ELAD_HU_SF"/>
</dbReference>
<dbReference type="GO" id="GO:0003729">
    <property type="term" value="F:mRNA binding"/>
    <property type="evidence" value="ECO:0007669"/>
    <property type="project" value="UniProtKB-ARBA"/>
</dbReference>
<dbReference type="GO" id="GO:0005737">
    <property type="term" value="C:cytoplasm"/>
    <property type="evidence" value="ECO:0007669"/>
    <property type="project" value="UniProtKB-ARBA"/>
</dbReference>
<evidence type="ECO:0000256" key="6">
    <source>
        <dbReference type="PROSITE-ProRule" id="PRU00176"/>
    </source>
</evidence>
<feature type="domain" description="RRM" evidence="8">
    <location>
        <begin position="76"/>
        <end position="162"/>
    </location>
</feature>
<dbReference type="FunFam" id="3.30.70.330:FF:000205">
    <property type="entry name" value="Sex lethal, isoform B"/>
    <property type="match status" value="1"/>
</dbReference>